<feature type="region of interest" description="Disordered" evidence="1">
    <location>
        <begin position="1"/>
        <end position="212"/>
    </location>
</feature>
<dbReference type="OrthoDB" id="2555515at2759"/>
<feature type="region of interest" description="Disordered" evidence="1">
    <location>
        <begin position="331"/>
        <end position="362"/>
    </location>
</feature>
<feature type="compositionally biased region" description="Basic and acidic residues" evidence="1">
    <location>
        <begin position="102"/>
        <end position="112"/>
    </location>
</feature>
<comment type="caution">
    <text evidence="2">The sequence shown here is derived from an EMBL/GenBank/DDBJ whole genome shotgun (WGS) entry which is preliminary data.</text>
</comment>
<feature type="compositionally biased region" description="Basic residues" evidence="1">
    <location>
        <begin position="331"/>
        <end position="340"/>
    </location>
</feature>
<dbReference type="AlphaFoldDB" id="A0A1Y1Y890"/>
<dbReference type="EMBL" id="MCFE01000211">
    <property type="protein sequence ID" value="ORX94189.1"/>
    <property type="molecule type" value="Genomic_DNA"/>
</dbReference>
<feature type="compositionally biased region" description="Basic and acidic residues" evidence="1">
    <location>
        <begin position="194"/>
        <end position="212"/>
    </location>
</feature>
<sequence length="416" mass="47625">MKTRLQPKPPSETRQPRKKPDKVVQKGVKSKPPSEKPKSRPEKRKRKSREQPPLDTSTDLPAPVEMAKIKEPSAKSTKKPSKTPPTEPIQPLKKSKSSSKLNTKEKSKHKEALILNENIEEENVVPSEPQAKKPRQKPAEIKRKASEAPDKSAKKPANKQKSPKHSEKPIPPQEKVQKGILVSTLAPEAIVPDEPARESNAKEISKKSTDERIEPNIPKDKAILEECQINEDVGGEYEEQVRVTNMDIEIPHFVPIDITAGNIRRSRRKQHLEPENMEDISNAAYEKRHRKHELTEKKMKNREQELLAHQEYKKRLMMEELHHLKINKRTRTNRMSHVPRQRANDPTSEAAPTSVEPPAPTPNIMDSYILLATIKRHSITRRANEVPLVLPNPLFFQVDFDLPRTYDTLKRRKGSS</sequence>
<dbReference type="Gene3D" id="6.10.250.3170">
    <property type="match status" value="1"/>
</dbReference>
<keyword evidence="3" id="KW-1185">Reference proteome</keyword>
<protein>
    <recommendedName>
        <fullName evidence="4">PEHE domain-containing protein</fullName>
    </recommendedName>
</protein>
<dbReference type="STRING" id="1314790.A0A1Y1Y890"/>
<evidence type="ECO:0000313" key="3">
    <source>
        <dbReference type="Proteomes" id="UP000193498"/>
    </source>
</evidence>
<accession>A0A1Y1Y890</accession>
<organism evidence="2 3">
    <name type="scientific">Basidiobolus meristosporus CBS 931.73</name>
    <dbReference type="NCBI Taxonomy" id="1314790"/>
    <lineage>
        <taxon>Eukaryota</taxon>
        <taxon>Fungi</taxon>
        <taxon>Fungi incertae sedis</taxon>
        <taxon>Zoopagomycota</taxon>
        <taxon>Entomophthoromycotina</taxon>
        <taxon>Basidiobolomycetes</taxon>
        <taxon>Basidiobolales</taxon>
        <taxon>Basidiobolaceae</taxon>
        <taxon>Basidiobolus</taxon>
    </lineage>
</organism>
<reference evidence="2 3" key="1">
    <citation type="submission" date="2016-07" db="EMBL/GenBank/DDBJ databases">
        <title>Pervasive Adenine N6-methylation of Active Genes in Fungi.</title>
        <authorList>
            <consortium name="DOE Joint Genome Institute"/>
            <person name="Mondo S.J."/>
            <person name="Dannebaum R.O."/>
            <person name="Kuo R.C."/>
            <person name="Labutti K."/>
            <person name="Haridas S."/>
            <person name="Kuo A."/>
            <person name="Salamov A."/>
            <person name="Ahrendt S.R."/>
            <person name="Lipzen A."/>
            <person name="Sullivan W."/>
            <person name="Andreopoulos W.B."/>
            <person name="Clum A."/>
            <person name="Lindquist E."/>
            <person name="Daum C."/>
            <person name="Ramamoorthy G.K."/>
            <person name="Gryganskyi A."/>
            <person name="Culley D."/>
            <person name="Magnuson J.K."/>
            <person name="James T.Y."/>
            <person name="O'Malley M.A."/>
            <person name="Stajich J.E."/>
            <person name="Spatafora J.W."/>
            <person name="Visel A."/>
            <person name="Grigoriev I.V."/>
        </authorList>
    </citation>
    <scope>NUCLEOTIDE SEQUENCE [LARGE SCALE GENOMIC DNA]</scope>
    <source>
        <strain evidence="2 3">CBS 931.73</strain>
    </source>
</reference>
<evidence type="ECO:0000256" key="1">
    <source>
        <dbReference type="SAM" id="MobiDB-lite"/>
    </source>
</evidence>
<gene>
    <name evidence="2" type="ORF">K493DRAFT_408083</name>
</gene>
<dbReference type="InParanoid" id="A0A1Y1Y890"/>
<name>A0A1Y1Y890_9FUNG</name>
<evidence type="ECO:0000313" key="2">
    <source>
        <dbReference type="EMBL" id="ORX94189.1"/>
    </source>
</evidence>
<feature type="compositionally biased region" description="Basic and acidic residues" evidence="1">
    <location>
        <begin position="137"/>
        <end position="153"/>
    </location>
</feature>
<feature type="compositionally biased region" description="Basic residues" evidence="1">
    <location>
        <begin position="154"/>
        <end position="163"/>
    </location>
</feature>
<dbReference type="Proteomes" id="UP000193498">
    <property type="component" value="Unassembled WGS sequence"/>
</dbReference>
<evidence type="ECO:0008006" key="4">
    <source>
        <dbReference type="Google" id="ProtNLM"/>
    </source>
</evidence>
<proteinExistence type="predicted"/>